<dbReference type="Pfam" id="PF10517">
    <property type="entry name" value="DM13"/>
    <property type="match status" value="1"/>
</dbReference>
<reference evidence="4" key="1">
    <citation type="submission" date="2016-11" db="UniProtKB">
        <authorList>
            <consortium name="WormBaseParasite"/>
        </authorList>
    </citation>
    <scope>IDENTIFICATION</scope>
</reference>
<keyword evidence="1" id="KW-0677">Repeat</keyword>
<dbReference type="InterPro" id="IPR019545">
    <property type="entry name" value="DM13_domain"/>
</dbReference>
<evidence type="ECO:0000313" key="3">
    <source>
        <dbReference type="Proteomes" id="UP000095282"/>
    </source>
</evidence>
<evidence type="ECO:0000313" key="4">
    <source>
        <dbReference type="WBParaSite" id="Csp11.Scaffold630.g22075.t1"/>
    </source>
</evidence>
<keyword evidence="3" id="KW-1185">Reference proteome</keyword>
<name>A0A1I7V3P3_9PELO</name>
<dbReference type="InterPro" id="IPR052126">
    <property type="entry name" value="Spindle_Org/Thrombomodulin"/>
</dbReference>
<dbReference type="PANTHER" id="PTHR24036:SF5">
    <property type="entry name" value="THROMBOMODULIN"/>
    <property type="match status" value="1"/>
</dbReference>
<dbReference type="Proteomes" id="UP000095282">
    <property type="component" value="Unplaced"/>
</dbReference>
<feature type="domain" description="DM13" evidence="2">
    <location>
        <begin position="39"/>
        <end position="153"/>
    </location>
</feature>
<protein>
    <submittedName>
        <fullName evidence="4">DM13 domain-containing protein</fullName>
    </submittedName>
</protein>
<evidence type="ECO:0000256" key="1">
    <source>
        <dbReference type="ARBA" id="ARBA00022737"/>
    </source>
</evidence>
<evidence type="ECO:0000259" key="2">
    <source>
        <dbReference type="PROSITE" id="PS51549"/>
    </source>
</evidence>
<organism evidence="3 4">
    <name type="scientific">Caenorhabditis tropicalis</name>
    <dbReference type="NCBI Taxonomy" id="1561998"/>
    <lineage>
        <taxon>Eukaryota</taxon>
        <taxon>Metazoa</taxon>
        <taxon>Ecdysozoa</taxon>
        <taxon>Nematoda</taxon>
        <taxon>Chromadorea</taxon>
        <taxon>Rhabditida</taxon>
        <taxon>Rhabditina</taxon>
        <taxon>Rhabditomorpha</taxon>
        <taxon>Rhabditoidea</taxon>
        <taxon>Rhabditidae</taxon>
        <taxon>Peloderinae</taxon>
        <taxon>Caenorhabditis</taxon>
    </lineage>
</organism>
<dbReference type="AlphaFoldDB" id="A0A1I7V3P3"/>
<sequence length="180" mass="20025">MTGSAAQWKQLAVVNPNGDTLSFVNLNLKPPQPFCCFESESDLGLFGEHGIVSDPIEVIDSRTLRIPKFSFKASQTSDSYFFAGAGTEINKNSGIKAFIIGRDSTPDSCPMRKDLTDQTMTVRLDQSQTIYDIEWISVFSYKNSHDFGHLDIGLVENEEQVPPFIPDVRTSEPPRSARNC</sequence>
<proteinExistence type="predicted"/>
<dbReference type="SMART" id="SM00686">
    <property type="entry name" value="DM13"/>
    <property type="match status" value="1"/>
</dbReference>
<dbReference type="WBParaSite" id="Csp11.Scaffold630.g22075.t1">
    <property type="protein sequence ID" value="Csp11.Scaffold630.g22075.t1"/>
    <property type="gene ID" value="Csp11.Scaffold630.g22075"/>
</dbReference>
<accession>A0A1I7V3P3</accession>
<dbReference type="PROSITE" id="PS51549">
    <property type="entry name" value="DM13"/>
    <property type="match status" value="1"/>
</dbReference>
<dbReference type="eggNOG" id="KOG4731">
    <property type="taxonomic scope" value="Eukaryota"/>
</dbReference>
<dbReference type="PANTHER" id="PTHR24036">
    <property type="entry name" value="SKELETOR-RELATED"/>
    <property type="match status" value="1"/>
</dbReference>